<dbReference type="SMART" id="SM00460">
    <property type="entry name" value="TGc"/>
    <property type="match status" value="1"/>
</dbReference>
<dbReference type="Pfam" id="PF13559">
    <property type="entry name" value="DUF4129"/>
    <property type="match status" value="1"/>
</dbReference>
<evidence type="ECO:0000313" key="4">
    <source>
        <dbReference type="Proteomes" id="UP000270530"/>
    </source>
</evidence>
<dbReference type="GO" id="GO:0006508">
    <property type="term" value="P:proteolysis"/>
    <property type="evidence" value="ECO:0007669"/>
    <property type="project" value="UniProtKB-KW"/>
</dbReference>
<keyword evidence="1" id="KW-0472">Membrane</keyword>
<feature type="transmembrane region" description="Helical" evidence="1">
    <location>
        <begin position="547"/>
        <end position="568"/>
    </location>
</feature>
<keyword evidence="3" id="KW-0378">Hydrolase</keyword>
<dbReference type="PANTHER" id="PTHR42736:SF1">
    <property type="entry name" value="PROTEIN-GLUTAMINE GAMMA-GLUTAMYLTRANSFERASE"/>
    <property type="match status" value="1"/>
</dbReference>
<dbReference type="PANTHER" id="PTHR42736">
    <property type="entry name" value="PROTEIN-GLUTAMINE GAMMA-GLUTAMYLTRANSFERASE"/>
    <property type="match status" value="1"/>
</dbReference>
<evidence type="ECO:0000256" key="1">
    <source>
        <dbReference type="SAM" id="Phobius"/>
    </source>
</evidence>
<feature type="transmembrane region" description="Helical" evidence="1">
    <location>
        <begin position="123"/>
        <end position="148"/>
    </location>
</feature>
<feature type="domain" description="Transglutaminase-like" evidence="2">
    <location>
        <begin position="407"/>
        <end position="478"/>
    </location>
</feature>
<dbReference type="Pfam" id="PF01841">
    <property type="entry name" value="Transglut_core"/>
    <property type="match status" value="1"/>
</dbReference>
<dbReference type="Pfam" id="PF11992">
    <property type="entry name" value="TgpA_N"/>
    <property type="match status" value="1"/>
</dbReference>
<feature type="transmembrane region" description="Helical" evidence="1">
    <location>
        <begin position="39"/>
        <end position="56"/>
    </location>
</feature>
<keyword evidence="1" id="KW-1133">Transmembrane helix</keyword>
<evidence type="ECO:0000259" key="2">
    <source>
        <dbReference type="SMART" id="SM00460"/>
    </source>
</evidence>
<reference evidence="4" key="2">
    <citation type="submission" date="2018-06" db="EMBL/GenBank/DDBJ databases">
        <title>Genome sequence of Rhodanobacteraceae bacterium strain Dysh456.</title>
        <authorList>
            <person name="Fukui M."/>
        </authorList>
    </citation>
    <scope>NUCLEOTIDE SEQUENCE [LARGE SCALE GENOMIC DNA]</scope>
    <source>
        <strain evidence="4">Dysh456</strain>
    </source>
</reference>
<dbReference type="InterPro" id="IPR038765">
    <property type="entry name" value="Papain-like_cys_pep_sf"/>
</dbReference>
<dbReference type="GO" id="GO:0008233">
    <property type="term" value="F:peptidase activity"/>
    <property type="evidence" value="ECO:0007669"/>
    <property type="project" value="UniProtKB-KW"/>
</dbReference>
<feature type="transmembrane region" description="Helical" evidence="1">
    <location>
        <begin position="168"/>
        <end position="190"/>
    </location>
</feature>
<keyword evidence="4" id="KW-1185">Reference proteome</keyword>
<dbReference type="AlphaFoldDB" id="A0A2Z6E3X8"/>
<dbReference type="InterPro" id="IPR021878">
    <property type="entry name" value="TgpA_N"/>
</dbReference>
<feature type="transmembrane region" description="Helical" evidence="1">
    <location>
        <begin position="68"/>
        <end position="88"/>
    </location>
</feature>
<dbReference type="InterPro" id="IPR052901">
    <property type="entry name" value="Bact_TGase-like"/>
</dbReference>
<gene>
    <name evidence="3" type="ORF">ALSL_0958</name>
</gene>
<protein>
    <submittedName>
        <fullName evidence="3">Tansglutaminase-like enzymes, putative cysteine proteases</fullName>
    </submittedName>
</protein>
<evidence type="ECO:0000313" key="3">
    <source>
        <dbReference type="EMBL" id="BBD79622.1"/>
    </source>
</evidence>
<name>A0A2Z6E3X8_9GAMM</name>
<dbReference type="Proteomes" id="UP000270530">
    <property type="component" value="Chromosome"/>
</dbReference>
<keyword evidence="1" id="KW-0812">Transmembrane</keyword>
<reference evidence="4" key="1">
    <citation type="submission" date="2018-04" db="EMBL/GenBank/DDBJ databases">
        <authorList>
            <person name="Watanabe M."/>
            <person name="Kojima H."/>
        </authorList>
    </citation>
    <scope>NUCLEOTIDE SEQUENCE [LARGE SCALE GENOMIC DNA]</scope>
    <source>
        <strain evidence="4">Dysh456</strain>
    </source>
</reference>
<dbReference type="OrthoDB" id="9804872at2"/>
<dbReference type="SUPFAM" id="SSF54001">
    <property type="entry name" value="Cysteine proteinases"/>
    <property type="match status" value="1"/>
</dbReference>
<sequence>MNAAAPRPLPTSPPLPGRAVFAPLCLTLGLVLAVHAPHLPAWLTAALAALLAVRAWPWRHWKGTAPAWLKLPLLALLVGAVIAAYGTLFGRDPGSALAVGLLVLKLFECGTPRDVRVSVGFACFALMAALLFDQGLIATVLVACGLLPALATLRALEPAVDSPPLLRALLPGAALLGVSLPVAVFAFVLIPRLDAPLWGAPRDARATTGLADSMAPGDFVELLTDDHPALRVSFDGPPPAAGRRYFRAYVLWRYDGERWRRAEGAGEAAVVATIGAPVAYRIDLEPSDQRVLPALDMPLDVPAATRRSGAFELLREQPVRDRLSYRLSSALDYRLQPALDAGTRRLALGLPPGLDPRSHALAEDWRARHGGDGAAIVQEALNLFREGGFRYSLAPPPLGHHRVDDFLFSTREGYCEHYAAAFTVLMRAAGVPARIVTGYQGGFWNTLGDYLLIRRSDAHAWSEVWLAGRGWVRVDPTAVVRARRLDGRTAGTSDAALGWNRSWLSDWRDRWDVVNRWWAMGVVGFDALRQRGLLTPFGIDQADSRTLGTALAVGAVLAALLGLAWALWRREPRDPVSAAWQQLQRKLARLGVVRRRGEGPRHFLHRAARKLPRRRKELERLLGCYLELRYARTEASTELLENFRRAVRDFSTRRMVQWRSMR</sequence>
<dbReference type="EMBL" id="AP018560">
    <property type="protein sequence ID" value="BBD79622.1"/>
    <property type="molecule type" value="Genomic_DNA"/>
</dbReference>
<dbReference type="InterPro" id="IPR025403">
    <property type="entry name" value="TgpA-like_C"/>
</dbReference>
<proteinExistence type="predicted"/>
<dbReference type="KEGG" id="rbd:ALSL_0958"/>
<dbReference type="Gene3D" id="3.10.620.30">
    <property type="match status" value="1"/>
</dbReference>
<dbReference type="InterPro" id="IPR002931">
    <property type="entry name" value="Transglutaminase-like"/>
</dbReference>
<accession>A0A2Z6E3X8</accession>
<organism evidence="3 4">
    <name type="scientific">Aerosticca soli</name>
    <dbReference type="NCBI Taxonomy" id="2010829"/>
    <lineage>
        <taxon>Bacteria</taxon>
        <taxon>Pseudomonadati</taxon>
        <taxon>Pseudomonadota</taxon>
        <taxon>Gammaproteobacteria</taxon>
        <taxon>Lysobacterales</taxon>
        <taxon>Rhodanobacteraceae</taxon>
        <taxon>Aerosticca</taxon>
    </lineage>
</organism>
<keyword evidence="3" id="KW-0645">Protease</keyword>